<evidence type="ECO:0000313" key="4">
    <source>
        <dbReference type="Proteomes" id="UP001589646"/>
    </source>
</evidence>
<dbReference type="PANTHER" id="PTHR43781">
    <property type="entry name" value="SACCHAROPINE DEHYDROGENASE"/>
    <property type="match status" value="1"/>
</dbReference>
<feature type="region of interest" description="Disordered" evidence="1">
    <location>
        <begin position="98"/>
        <end position="122"/>
    </location>
</feature>
<keyword evidence="4" id="KW-1185">Reference proteome</keyword>
<evidence type="ECO:0000256" key="1">
    <source>
        <dbReference type="SAM" id="MobiDB-lite"/>
    </source>
</evidence>
<evidence type="ECO:0000313" key="3">
    <source>
        <dbReference type="EMBL" id="MFB9530277.1"/>
    </source>
</evidence>
<evidence type="ECO:0000259" key="2">
    <source>
        <dbReference type="Pfam" id="PF03435"/>
    </source>
</evidence>
<feature type="domain" description="Saccharopine dehydrogenase NADP binding" evidence="2">
    <location>
        <begin position="4"/>
        <end position="95"/>
    </location>
</feature>
<organism evidence="3 4">
    <name type="scientific">Nonomuraea roseola</name>
    <dbReference type="NCBI Taxonomy" id="46179"/>
    <lineage>
        <taxon>Bacteria</taxon>
        <taxon>Bacillati</taxon>
        <taxon>Actinomycetota</taxon>
        <taxon>Actinomycetes</taxon>
        <taxon>Streptosporangiales</taxon>
        <taxon>Streptosporangiaceae</taxon>
        <taxon>Nonomuraea</taxon>
    </lineage>
</organism>
<sequence>MTTILILGGYGAVGREAAQALTSHPGTNVIVAGRNPDKVPPIPATTAMRVDAADPADLAKALDGVDTVLMCAEIDNARVARACVERGIHYVDVTASPAWSPASRPWTDRPGNTARRSRSASA</sequence>
<comment type="caution">
    <text evidence="3">The sequence shown here is derived from an EMBL/GenBank/DDBJ whole genome shotgun (WGS) entry which is preliminary data.</text>
</comment>
<dbReference type="Proteomes" id="UP001589646">
    <property type="component" value="Unassembled WGS sequence"/>
</dbReference>
<dbReference type="RefSeq" id="WP_346124890.1">
    <property type="nucleotide sequence ID" value="NZ_BAAAXC010000015.1"/>
</dbReference>
<name>A0ABV5Q460_9ACTN</name>
<proteinExistence type="predicted"/>
<gene>
    <name evidence="3" type="ORF">ACFFRN_27060</name>
</gene>
<dbReference type="InterPro" id="IPR005097">
    <property type="entry name" value="Sacchrp_dh_NADP-bd"/>
</dbReference>
<dbReference type="PANTHER" id="PTHR43781:SF1">
    <property type="entry name" value="SACCHAROPINE DEHYDROGENASE"/>
    <property type="match status" value="1"/>
</dbReference>
<protein>
    <submittedName>
        <fullName evidence="3">Saccharopine dehydrogenase NADP-binding domain-containing protein</fullName>
    </submittedName>
</protein>
<reference evidence="3 4" key="1">
    <citation type="submission" date="2024-09" db="EMBL/GenBank/DDBJ databases">
        <authorList>
            <person name="Sun Q."/>
            <person name="Mori K."/>
        </authorList>
    </citation>
    <scope>NUCLEOTIDE SEQUENCE [LARGE SCALE GENOMIC DNA]</scope>
    <source>
        <strain evidence="3 4">JCM 3323</strain>
    </source>
</reference>
<dbReference type="SUPFAM" id="SSF51735">
    <property type="entry name" value="NAD(P)-binding Rossmann-fold domains"/>
    <property type="match status" value="1"/>
</dbReference>
<dbReference type="InterPro" id="IPR036291">
    <property type="entry name" value="NAD(P)-bd_dom_sf"/>
</dbReference>
<dbReference type="Pfam" id="PF03435">
    <property type="entry name" value="Sacchrp_dh_NADP"/>
    <property type="match status" value="1"/>
</dbReference>
<dbReference type="EMBL" id="JBHMCE010000008">
    <property type="protein sequence ID" value="MFB9530277.1"/>
    <property type="molecule type" value="Genomic_DNA"/>
</dbReference>
<dbReference type="Gene3D" id="3.40.50.720">
    <property type="entry name" value="NAD(P)-binding Rossmann-like Domain"/>
    <property type="match status" value="1"/>
</dbReference>
<accession>A0ABV5Q460</accession>